<comment type="caution">
    <text evidence="8">The sequence shown here is derived from an EMBL/GenBank/DDBJ whole genome shotgun (WGS) entry which is preliminary data.</text>
</comment>
<proteinExistence type="inferred from homology"/>
<dbReference type="InterPro" id="IPR049326">
    <property type="entry name" value="Rhodopsin_dom_fungi"/>
</dbReference>
<feature type="transmembrane region" description="Helical" evidence="6">
    <location>
        <begin position="141"/>
        <end position="168"/>
    </location>
</feature>
<dbReference type="EMBL" id="PDLN01000010">
    <property type="protein sequence ID" value="RDW74149.1"/>
    <property type="molecule type" value="Genomic_DNA"/>
</dbReference>
<dbReference type="PANTHER" id="PTHR33048">
    <property type="entry name" value="PTH11-LIKE INTEGRAL MEMBRANE PROTEIN (AFU_ORTHOLOGUE AFUA_5G11245)"/>
    <property type="match status" value="1"/>
</dbReference>
<organism evidence="8 9">
    <name type="scientific">Coleophoma crateriformis</name>
    <dbReference type="NCBI Taxonomy" id="565419"/>
    <lineage>
        <taxon>Eukaryota</taxon>
        <taxon>Fungi</taxon>
        <taxon>Dikarya</taxon>
        <taxon>Ascomycota</taxon>
        <taxon>Pezizomycotina</taxon>
        <taxon>Leotiomycetes</taxon>
        <taxon>Helotiales</taxon>
        <taxon>Dermateaceae</taxon>
        <taxon>Coleophoma</taxon>
    </lineage>
</organism>
<comment type="subcellular location">
    <subcellularLocation>
        <location evidence="1">Membrane</location>
        <topology evidence="1">Multi-pass membrane protein</topology>
    </subcellularLocation>
</comment>
<comment type="similarity">
    <text evidence="5">Belongs to the SAT4 family.</text>
</comment>
<keyword evidence="2 6" id="KW-0812">Transmembrane</keyword>
<accession>A0A3D8RJC2</accession>
<evidence type="ECO:0000256" key="2">
    <source>
        <dbReference type="ARBA" id="ARBA00022692"/>
    </source>
</evidence>
<dbReference type="GO" id="GO:0016020">
    <property type="term" value="C:membrane"/>
    <property type="evidence" value="ECO:0007669"/>
    <property type="project" value="UniProtKB-SubCell"/>
</dbReference>
<keyword evidence="9" id="KW-1185">Reference proteome</keyword>
<feature type="transmembrane region" description="Helical" evidence="6">
    <location>
        <begin position="26"/>
        <end position="47"/>
    </location>
</feature>
<gene>
    <name evidence="8" type="ORF">BP5796_07591</name>
</gene>
<dbReference type="OrthoDB" id="5398233at2759"/>
<evidence type="ECO:0000256" key="1">
    <source>
        <dbReference type="ARBA" id="ARBA00004141"/>
    </source>
</evidence>
<keyword evidence="4 6" id="KW-0472">Membrane</keyword>
<dbReference type="Proteomes" id="UP000256328">
    <property type="component" value="Unassembled WGS sequence"/>
</dbReference>
<name>A0A3D8RJC2_9HELO</name>
<evidence type="ECO:0000256" key="3">
    <source>
        <dbReference type="ARBA" id="ARBA00022989"/>
    </source>
</evidence>
<evidence type="ECO:0000256" key="4">
    <source>
        <dbReference type="ARBA" id="ARBA00023136"/>
    </source>
</evidence>
<dbReference type="InterPro" id="IPR052337">
    <property type="entry name" value="SAT4-like"/>
</dbReference>
<reference evidence="8 9" key="1">
    <citation type="journal article" date="2018" name="IMA Fungus">
        <title>IMA Genome-F 9: Draft genome sequence of Annulohypoxylon stygium, Aspergillus mulundensis, Berkeleyomyces basicola (syn. Thielaviopsis basicola), Ceratocystis smalleyi, two Cercospora beticola strains, Coleophoma cylindrospora, Fusarium fracticaudum, Phialophora cf. hyalina, and Morchella septimelata.</title>
        <authorList>
            <person name="Wingfield B.D."/>
            <person name="Bills G.F."/>
            <person name="Dong Y."/>
            <person name="Huang W."/>
            <person name="Nel W.J."/>
            <person name="Swalarsk-Parry B.S."/>
            <person name="Vaghefi N."/>
            <person name="Wilken P.M."/>
            <person name="An Z."/>
            <person name="de Beer Z.W."/>
            <person name="De Vos L."/>
            <person name="Chen L."/>
            <person name="Duong T.A."/>
            <person name="Gao Y."/>
            <person name="Hammerbacher A."/>
            <person name="Kikkert J.R."/>
            <person name="Li Y."/>
            <person name="Li H."/>
            <person name="Li K."/>
            <person name="Li Q."/>
            <person name="Liu X."/>
            <person name="Ma X."/>
            <person name="Naidoo K."/>
            <person name="Pethybridge S.J."/>
            <person name="Sun J."/>
            <person name="Steenkamp E.T."/>
            <person name="van der Nest M.A."/>
            <person name="van Wyk S."/>
            <person name="Wingfield M.J."/>
            <person name="Xiong C."/>
            <person name="Yue Q."/>
            <person name="Zhang X."/>
        </authorList>
    </citation>
    <scope>NUCLEOTIDE SEQUENCE [LARGE SCALE GENOMIC DNA]</scope>
    <source>
        <strain evidence="8 9">BP5796</strain>
    </source>
</reference>
<feature type="transmembrane region" description="Helical" evidence="6">
    <location>
        <begin position="188"/>
        <end position="211"/>
    </location>
</feature>
<feature type="domain" description="Rhodopsin" evidence="7">
    <location>
        <begin position="40"/>
        <end position="245"/>
    </location>
</feature>
<feature type="transmembrane region" description="Helical" evidence="6">
    <location>
        <begin position="223"/>
        <end position="245"/>
    </location>
</feature>
<dbReference type="Pfam" id="PF20684">
    <property type="entry name" value="Fung_rhodopsin"/>
    <property type="match status" value="1"/>
</dbReference>
<feature type="transmembrane region" description="Helical" evidence="6">
    <location>
        <begin position="59"/>
        <end position="79"/>
    </location>
</feature>
<protein>
    <recommendedName>
        <fullName evidence="7">Rhodopsin domain-containing protein</fullName>
    </recommendedName>
</protein>
<dbReference type="PANTHER" id="PTHR33048:SF19">
    <property type="entry name" value="MEMBRANE PROTEIN PTH11-LIKE, PUTATIVE (AFU_ORTHOLOGUE AFUA_1G14080)-RELATED"/>
    <property type="match status" value="1"/>
</dbReference>
<evidence type="ECO:0000313" key="9">
    <source>
        <dbReference type="Proteomes" id="UP000256328"/>
    </source>
</evidence>
<keyword evidence="3 6" id="KW-1133">Transmembrane helix</keyword>
<dbReference type="AlphaFoldDB" id="A0A3D8RJC2"/>
<evidence type="ECO:0000256" key="5">
    <source>
        <dbReference type="ARBA" id="ARBA00038359"/>
    </source>
</evidence>
<evidence type="ECO:0000259" key="7">
    <source>
        <dbReference type="Pfam" id="PF20684"/>
    </source>
</evidence>
<evidence type="ECO:0000313" key="8">
    <source>
        <dbReference type="EMBL" id="RDW74149.1"/>
    </source>
</evidence>
<feature type="transmembrane region" description="Helical" evidence="6">
    <location>
        <begin position="257"/>
        <end position="278"/>
    </location>
</feature>
<sequence length="383" mass="42637">MDLLRHLINEAPGPRTARDDKPTLLVSWWCTTYAATIIVIRVCGRYIRTEKLFRDDGIMLLALIPLFCRMAFVHVILLYGTNNTLTVGLTANEIHHREIGSQLVLAARIMYAAYLWVVKYSASMFLKTLTGLVWQRSHGRILFYVHILLAATFFATVISDLAACQPFSHYWQVVPDPGPQCRQGYANFLTISICNIITSLVLVMFPIPMIWKSRLSGNGKFSIIMRLALPLIGVVFTAGQISTVLSHNGEQQLRSLLASIDILLSTATANAVVLGSLLQDKGYKKTKFKYSPNAGAELKTIKTNTATGGRKQSRTRWGSDEDLMWSTSDGGDESLGQNVHLQVPPKTKMPQIHVNQTWEVEVEIEAGEGEKKGFRKSSVGIEP</sequence>
<evidence type="ECO:0000256" key="6">
    <source>
        <dbReference type="SAM" id="Phobius"/>
    </source>
</evidence>